<accession>A0A261Y3U6</accession>
<feature type="compositionally biased region" description="Low complexity" evidence="1">
    <location>
        <begin position="154"/>
        <end position="164"/>
    </location>
</feature>
<dbReference type="Proteomes" id="UP000242875">
    <property type="component" value="Unassembled WGS sequence"/>
</dbReference>
<dbReference type="InterPro" id="IPR021709">
    <property type="entry name" value="DUF3292"/>
</dbReference>
<comment type="caution">
    <text evidence="3">The sequence shown here is derived from an EMBL/GenBank/DDBJ whole genome shotgun (WGS) entry which is preliminary data.</text>
</comment>
<feature type="region of interest" description="Disordered" evidence="1">
    <location>
        <begin position="605"/>
        <end position="633"/>
    </location>
</feature>
<gene>
    <name evidence="3" type="ORF">BZG36_01954</name>
</gene>
<proteinExistence type="predicted"/>
<feature type="region of interest" description="Disordered" evidence="1">
    <location>
        <begin position="142"/>
        <end position="216"/>
    </location>
</feature>
<evidence type="ECO:0000256" key="1">
    <source>
        <dbReference type="SAM" id="MobiDB-lite"/>
    </source>
</evidence>
<evidence type="ECO:0008006" key="5">
    <source>
        <dbReference type="Google" id="ProtNLM"/>
    </source>
</evidence>
<dbReference type="GO" id="GO:0006915">
    <property type="term" value="P:apoptotic process"/>
    <property type="evidence" value="ECO:0007669"/>
    <property type="project" value="InterPro"/>
</dbReference>
<dbReference type="OrthoDB" id="1708389at2759"/>
<name>A0A261Y3U6_9FUNG</name>
<keyword evidence="2" id="KW-1133">Transmembrane helix</keyword>
<dbReference type="AlphaFoldDB" id="A0A261Y3U6"/>
<feature type="compositionally biased region" description="Low complexity" evidence="1">
    <location>
        <begin position="196"/>
        <end position="206"/>
    </location>
</feature>
<keyword evidence="2" id="KW-0472">Membrane</keyword>
<organism evidence="3 4">
    <name type="scientific">Bifiguratus adelaidae</name>
    <dbReference type="NCBI Taxonomy" id="1938954"/>
    <lineage>
        <taxon>Eukaryota</taxon>
        <taxon>Fungi</taxon>
        <taxon>Fungi incertae sedis</taxon>
        <taxon>Mucoromycota</taxon>
        <taxon>Mucoromycotina</taxon>
        <taxon>Endogonomycetes</taxon>
        <taxon>Endogonales</taxon>
        <taxon>Endogonales incertae sedis</taxon>
        <taxon>Bifiguratus</taxon>
    </lineage>
</organism>
<dbReference type="PANTHER" id="PTHR37402:SF1">
    <property type="entry name" value="GRAM DOMAIN-CONTAINING PROTEIN 4"/>
    <property type="match status" value="1"/>
</dbReference>
<evidence type="ECO:0000256" key="2">
    <source>
        <dbReference type="SAM" id="Phobius"/>
    </source>
</evidence>
<dbReference type="Pfam" id="PF11696">
    <property type="entry name" value="DUF3292"/>
    <property type="match status" value="1"/>
</dbReference>
<sequence length="726" mass="80863">MTSADLCISSLFLSPSFFLHTRVSIKIKLLLPSLLDNRSGSNTIHFHVFKAASHCMQVESQDHQYRGHLASGAGPLLSPVIEKPTPAVELGYPPLDDGEKLKNGLPDVCPDIVARKQESTDARSVMSSPAAVAASSNIAAIADPLPPQPQENNSSRPASFSQSSPTLPIKRPPSNQASAIFSNLIHRSKGGRRSRSGSASSHQSESNVSTRARSMDLPGEARQALALKALQARLDEHVTEVRLAEPVVVLEAPAAADFQYIDQHGKSQFNWIGYVKAHIRYVIFKASIVSEDPPETFSLTKLRSNSQRLGHLIEPLQNVAIDLHRIAVWENTAETSLALLIYGFLWWHNALILTMECGLIFALLMLKFKDFFADLRPMAQNTEREKDRRKKMEKNDSKTMAEWYDDIRNEVTPQIQKSLGDLADYLERFKNLATWKRPYRTAAMLAGIIIISLLGPHIPAQMIYKCIGFALGFGFFVLTPLMTRFPRHSALFNPIEWLLWDIPTDAEYAMEVMRMDQLERHASPAGFVPETVAQSMQDSMPDACSNANNNGSGVWDILKAPMFGGSQPASTESSQANLLADGKVTMEPVPTRSLAMAIEHLAHASSHSKPSIDDSDDDDDNDNYHSVFPDDDDDDDNSIDANLIASYRAMHKSLIGRIYLYSDHLSFRSSRIKSINLLFAHTKGLEVTRKGQDADEDEKLVFDHVMKRNECFNKLIACTGKKWRRI</sequence>
<keyword evidence="4" id="KW-1185">Reference proteome</keyword>
<protein>
    <recommendedName>
        <fullName evidence="5">GRAM domain-containing protein</fullName>
    </recommendedName>
</protein>
<feature type="compositionally biased region" description="Basic residues" evidence="1">
    <location>
        <begin position="186"/>
        <end position="195"/>
    </location>
</feature>
<reference evidence="3 4" key="1">
    <citation type="journal article" date="2017" name="Mycologia">
        <title>Bifiguratus adelaidae, gen. et sp. nov., a new member of Mucoromycotina in endophytic and soil-dwelling habitats.</title>
        <authorList>
            <person name="Torres-Cruz T.J."/>
            <person name="Billingsley Tobias T.L."/>
            <person name="Almatruk M."/>
            <person name="Hesse C."/>
            <person name="Kuske C.R."/>
            <person name="Desiro A."/>
            <person name="Benucci G.M."/>
            <person name="Bonito G."/>
            <person name="Stajich J.E."/>
            <person name="Dunlap C."/>
            <person name="Arnold A.E."/>
            <person name="Porras-Alfaro A."/>
        </authorList>
    </citation>
    <scope>NUCLEOTIDE SEQUENCE [LARGE SCALE GENOMIC DNA]</scope>
    <source>
        <strain evidence="3 4">AZ0501</strain>
    </source>
</reference>
<dbReference type="PANTHER" id="PTHR37402">
    <property type="entry name" value="GRAM DOMAIN-CONTAINING PROTEIN 4"/>
    <property type="match status" value="1"/>
</dbReference>
<evidence type="ECO:0000313" key="4">
    <source>
        <dbReference type="Proteomes" id="UP000242875"/>
    </source>
</evidence>
<evidence type="ECO:0000313" key="3">
    <source>
        <dbReference type="EMBL" id="OZJ05289.1"/>
    </source>
</evidence>
<keyword evidence="2" id="KW-0812">Transmembrane</keyword>
<feature type="transmembrane region" description="Helical" evidence="2">
    <location>
        <begin position="345"/>
        <end position="366"/>
    </location>
</feature>
<dbReference type="InterPro" id="IPR037847">
    <property type="entry name" value="GRAMDC4"/>
</dbReference>
<dbReference type="EMBL" id="MVBO01000018">
    <property type="protein sequence ID" value="OZJ05289.1"/>
    <property type="molecule type" value="Genomic_DNA"/>
</dbReference>
<feature type="transmembrane region" description="Helical" evidence="2">
    <location>
        <begin position="438"/>
        <end position="456"/>
    </location>
</feature>